<dbReference type="Pfam" id="PF02597">
    <property type="entry name" value="ThiS"/>
    <property type="match status" value="1"/>
</dbReference>
<dbReference type="Gene3D" id="3.10.20.30">
    <property type="match status" value="1"/>
</dbReference>
<evidence type="ECO:0000313" key="1">
    <source>
        <dbReference type="EMBL" id="RDU64275.1"/>
    </source>
</evidence>
<comment type="caution">
    <text evidence="1">The sequence shown here is derived from an EMBL/GenBank/DDBJ whole genome shotgun (WGS) entry which is preliminary data.</text>
</comment>
<dbReference type="InterPro" id="IPR010035">
    <property type="entry name" value="Thi_S"/>
</dbReference>
<protein>
    <submittedName>
        <fullName evidence="1">Thiamine biosynthesis protein ThiS</fullName>
    </submittedName>
</protein>
<dbReference type="SUPFAM" id="SSF54285">
    <property type="entry name" value="MoaD/ThiS"/>
    <property type="match status" value="1"/>
</dbReference>
<gene>
    <name evidence="1" type="primary">thiS</name>
    <name evidence="1" type="ORF">CQA43_00180</name>
</gene>
<dbReference type="InterPro" id="IPR016155">
    <property type="entry name" value="Mopterin_synth/thiamin_S_b"/>
</dbReference>
<dbReference type="InterPro" id="IPR003749">
    <property type="entry name" value="ThiS/MoaD-like"/>
</dbReference>
<dbReference type="OrthoDB" id="197113at2"/>
<dbReference type="RefSeq" id="WP_115550609.1">
    <property type="nucleotide sequence ID" value="NZ_CAOOSM010000003.1"/>
</dbReference>
<name>A0A3D8IH41_9HELI</name>
<dbReference type="NCBIfam" id="TIGR01683">
    <property type="entry name" value="thiS"/>
    <property type="match status" value="1"/>
</dbReference>
<dbReference type="EMBL" id="NXLS01000001">
    <property type="protein sequence ID" value="RDU64275.1"/>
    <property type="molecule type" value="Genomic_DNA"/>
</dbReference>
<sequence>MQIKLNGNIIHTESKNVLELLQEYKIETKSVAVAINLEIVKQEKWDSFLLKENDIIECLTFMGGG</sequence>
<proteinExistence type="predicted"/>
<dbReference type="PANTHER" id="PTHR34472:SF1">
    <property type="entry name" value="SULFUR CARRIER PROTEIN THIS"/>
    <property type="match status" value="1"/>
</dbReference>
<accession>A0A3D8IH41</accession>
<reference evidence="1 2" key="1">
    <citation type="submission" date="2018-04" db="EMBL/GenBank/DDBJ databases">
        <title>Novel Campyloabacter and Helicobacter Species and Strains.</title>
        <authorList>
            <person name="Mannion A.J."/>
            <person name="Shen Z."/>
            <person name="Fox J.G."/>
        </authorList>
    </citation>
    <scope>NUCLEOTIDE SEQUENCE [LARGE SCALE GENOMIC DNA]</scope>
    <source>
        <strain evidence="1 2">MIT 99-5101</strain>
    </source>
</reference>
<dbReference type="AlphaFoldDB" id="A0A3D8IH41"/>
<dbReference type="Proteomes" id="UP000256650">
    <property type="component" value="Unassembled WGS sequence"/>
</dbReference>
<evidence type="ECO:0000313" key="2">
    <source>
        <dbReference type="Proteomes" id="UP000256650"/>
    </source>
</evidence>
<dbReference type="CDD" id="cd00565">
    <property type="entry name" value="Ubl_ThiS"/>
    <property type="match status" value="1"/>
</dbReference>
<organism evidence="1 2">
    <name type="scientific">Helicobacter ganmani</name>
    <dbReference type="NCBI Taxonomy" id="60246"/>
    <lineage>
        <taxon>Bacteria</taxon>
        <taxon>Pseudomonadati</taxon>
        <taxon>Campylobacterota</taxon>
        <taxon>Epsilonproteobacteria</taxon>
        <taxon>Campylobacterales</taxon>
        <taxon>Helicobacteraceae</taxon>
        <taxon>Helicobacter</taxon>
    </lineage>
</organism>
<dbReference type="PANTHER" id="PTHR34472">
    <property type="entry name" value="SULFUR CARRIER PROTEIN THIS"/>
    <property type="match status" value="1"/>
</dbReference>
<dbReference type="InterPro" id="IPR012675">
    <property type="entry name" value="Beta-grasp_dom_sf"/>
</dbReference>
<dbReference type="GeneID" id="82534710"/>
<keyword evidence="2" id="KW-1185">Reference proteome</keyword>